<dbReference type="SUPFAM" id="SSF52540">
    <property type="entry name" value="P-loop containing nucleoside triphosphate hydrolases"/>
    <property type="match status" value="1"/>
</dbReference>
<dbReference type="InterPro" id="IPR027417">
    <property type="entry name" value="P-loop_NTPase"/>
</dbReference>
<dbReference type="InterPro" id="IPR017871">
    <property type="entry name" value="ABC_transporter-like_CS"/>
</dbReference>
<dbReference type="InterPro" id="IPR050093">
    <property type="entry name" value="ABC_SmlMolc_Importer"/>
</dbReference>
<dbReference type="InterPro" id="IPR003593">
    <property type="entry name" value="AAA+_ATPase"/>
</dbReference>
<evidence type="ECO:0000313" key="7">
    <source>
        <dbReference type="Proteomes" id="UP000449710"/>
    </source>
</evidence>
<dbReference type="SUPFAM" id="SSF50331">
    <property type="entry name" value="MOP-like"/>
    <property type="match status" value="1"/>
</dbReference>
<feature type="domain" description="ABC transporter" evidence="5">
    <location>
        <begin position="4"/>
        <end position="234"/>
    </location>
</feature>
<dbReference type="EMBL" id="SUMG01000004">
    <property type="protein sequence ID" value="NBG87835.1"/>
    <property type="molecule type" value="Genomic_DNA"/>
</dbReference>
<protein>
    <recommendedName>
        <fullName evidence="4">ABC-type quaternary amine transporter</fullName>
        <ecNumber evidence="4">7.6.2.9</ecNumber>
    </recommendedName>
</protein>
<keyword evidence="2" id="KW-0547">Nucleotide-binding</keyword>
<dbReference type="SMART" id="SM00382">
    <property type="entry name" value="AAA"/>
    <property type="match status" value="1"/>
</dbReference>
<dbReference type="PROSITE" id="PS00211">
    <property type="entry name" value="ABC_TRANSPORTER_1"/>
    <property type="match status" value="1"/>
</dbReference>
<dbReference type="GO" id="GO:0016887">
    <property type="term" value="F:ATP hydrolysis activity"/>
    <property type="evidence" value="ECO:0007669"/>
    <property type="project" value="InterPro"/>
</dbReference>
<comment type="caution">
    <text evidence="6">The sequence shown here is derived from an EMBL/GenBank/DDBJ whole genome shotgun (WGS) entry which is preliminary data.</text>
</comment>
<dbReference type="InterPro" id="IPR013611">
    <property type="entry name" value="Transp-assoc_OB_typ2"/>
</dbReference>
<dbReference type="GO" id="GO:0015418">
    <property type="term" value="F:ABC-type quaternary ammonium compound transporting activity"/>
    <property type="evidence" value="ECO:0007669"/>
    <property type="project" value="UniProtKB-EC"/>
</dbReference>
<name>A0AA43XJ69_9CLOT</name>
<keyword evidence="7" id="KW-1185">Reference proteome</keyword>
<dbReference type="PROSITE" id="PS50893">
    <property type="entry name" value="ABC_TRANSPORTER_2"/>
    <property type="match status" value="1"/>
</dbReference>
<dbReference type="PANTHER" id="PTHR42781:SF4">
    <property type="entry name" value="SPERMIDINE_PUTRESCINE IMPORT ATP-BINDING PROTEIN POTA"/>
    <property type="match status" value="1"/>
</dbReference>
<organism evidence="6 7">
    <name type="scientific">Isachenkonia alkalipeptolytica</name>
    <dbReference type="NCBI Taxonomy" id="2565777"/>
    <lineage>
        <taxon>Bacteria</taxon>
        <taxon>Bacillati</taxon>
        <taxon>Bacillota</taxon>
        <taxon>Clostridia</taxon>
        <taxon>Eubacteriales</taxon>
        <taxon>Clostridiaceae</taxon>
        <taxon>Isachenkonia</taxon>
    </lineage>
</organism>
<evidence type="ECO:0000256" key="3">
    <source>
        <dbReference type="ARBA" id="ARBA00022840"/>
    </source>
</evidence>
<gene>
    <name evidence="6" type="ORF">ISALK_04910</name>
</gene>
<dbReference type="Gene3D" id="3.40.50.300">
    <property type="entry name" value="P-loop containing nucleotide triphosphate hydrolases"/>
    <property type="match status" value="1"/>
</dbReference>
<evidence type="ECO:0000259" key="5">
    <source>
        <dbReference type="PROSITE" id="PS50893"/>
    </source>
</evidence>
<evidence type="ECO:0000256" key="2">
    <source>
        <dbReference type="ARBA" id="ARBA00022741"/>
    </source>
</evidence>
<dbReference type="InterPro" id="IPR003439">
    <property type="entry name" value="ABC_transporter-like_ATP-bd"/>
</dbReference>
<proteinExistence type="predicted"/>
<sequence length="348" mass="39109">MKEVYLQDISKKYGKEETIKNLTLKVNKGEMISLLGPSGCGKTTTLKIIAGLVAADQGKVFIDGLAVDHLPTQKRGAVIVFQDHRLFPHMTVGGNIEFGLRMQRVPKEIRRKKVQEMLKFVGLQDHGGKFPGEISGGQKQRVAIARGLIVSPKVLLLDEPFSNLDQRLKEEMRNFIVDIQRKLKITTILVSHDKEDSLVTSSKIGVMFDGELKQYGTPEELYETPKTLEIARFFGEVNEIPIEKIDDVWVYTVLGIFPKIRALQTIEKSSKLLLRPEALVLSKEDKEAYGDRGVDGKIMNRIYAGEKTYYEFDVKGFRGKASVMGKGLWQIGDSVRVSTSEESMIVCE</sequence>
<dbReference type="Pfam" id="PF08402">
    <property type="entry name" value="TOBE_2"/>
    <property type="match status" value="1"/>
</dbReference>
<dbReference type="InterPro" id="IPR008995">
    <property type="entry name" value="Mo/tungstate-bd_C_term_dom"/>
</dbReference>
<dbReference type="Proteomes" id="UP000449710">
    <property type="component" value="Unassembled WGS sequence"/>
</dbReference>
<dbReference type="PANTHER" id="PTHR42781">
    <property type="entry name" value="SPERMIDINE/PUTRESCINE IMPORT ATP-BINDING PROTEIN POTA"/>
    <property type="match status" value="1"/>
</dbReference>
<evidence type="ECO:0000313" key="6">
    <source>
        <dbReference type="EMBL" id="NBG87835.1"/>
    </source>
</evidence>
<evidence type="ECO:0000256" key="1">
    <source>
        <dbReference type="ARBA" id="ARBA00022448"/>
    </source>
</evidence>
<keyword evidence="3 6" id="KW-0067">ATP-binding</keyword>
<accession>A0AA43XJ69</accession>
<keyword evidence="1" id="KW-0813">Transport</keyword>
<dbReference type="Pfam" id="PF00005">
    <property type="entry name" value="ABC_tran"/>
    <property type="match status" value="1"/>
</dbReference>
<dbReference type="EC" id="7.6.2.9" evidence="4"/>
<dbReference type="RefSeq" id="WP_160719719.1">
    <property type="nucleotide sequence ID" value="NZ_SUMG01000004.1"/>
</dbReference>
<dbReference type="GO" id="GO:0043190">
    <property type="term" value="C:ATP-binding cassette (ABC) transporter complex"/>
    <property type="evidence" value="ECO:0007669"/>
    <property type="project" value="InterPro"/>
</dbReference>
<dbReference type="AlphaFoldDB" id="A0AA43XJ69"/>
<dbReference type="FunFam" id="3.40.50.300:FF:000425">
    <property type="entry name" value="Probable ABC transporter, ATP-binding subunit"/>
    <property type="match status" value="1"/>
</dbReference>
<dbReference type="GO" id="GO:0005524">
    <property type="term" value="F:ATP binding"/>
    <property type="evidence" value="ECO:0007669"/>
    <property type="project" value="UniProtKB-KW"/>
</dbReference>
<reference evidence="6 7" key="1">
    <citation type="submission" date="2019-04" db="EMBL/GenBank/DDBJ databases">
        <title>Isachenkonia alkalipeptolytica gen. nov. sp. nov. a new anaerobic, alkiliphilic organothrophic bacterium capable to reduce synthesized ferrihydrite isolated from a soda lake.</title>
        <authorList>
            <person name="Toshchakov S.V."/>
            <person name="Zavarzina D.G."/>
            <person name="Zhilina T.N."/>
            <person name="Kostrikina N.A."/>
            <person name="Kublanov I.V."/>
        </authorList>
    </citation>
    <scope>NUCLEOTIDE SEQUENCE [LARGE SCALE GENOMIC DNA]</scope>
    <source>
        <strain evidence="6 7">Z-1701</strain>
    </source>
</reference>
<evidence type="ECO:0000256" key="4">
    <source>
        <dbReference type="ARBA" id="ARBA00066388"/>
    </source>
</evidence>